<evidence type="ECO:0000256" key="2">
    <source>
        <dbReference type="SAM" id="SignalP"/>
    </source>
</evidence>
<name>A0A921QCU9_SORBI</name>
<feature type="region of interest" description="Disordered" evidence="1">
    <location>
        <begin position="143"/>
        <end position="167"/>
    </location>
</feature>
<keyword evidence="2" id="KW-0732">Signal</keyword>
<evidence type="ECO:0000256" key="1">
    <source>
        <dbReference type="SAM" id="MobiDB-lite"/>
    </source>
</evidence>
<reference evidence="4" key="1">
    <citation type="journal article" date="2019" name="BMC Genomics">
        <title>A new reference genome for Sorghum bicolor reveals high levels of sequence similarity between sweet and grain genotypes: implications for the genetics of sugar metabolism.</title>
        <authorList>
            <person name="Cooper E.A."/>
            <person name="Brenton Z.W."/>
            <person name="Flinn B.S."/>
            <person name="Jenkins J."/>
            <person name="Shu S."/>
            <person name="Flowers D."/>
            <person name="Luo F."/>
            <person name="Wang Y."/>
            <person name="Xia P."/>
            <person name="Barry K."/>
            <person name="Daum C."/>
            <person name="Lipzen A."/>
            <person name="Yoshinaga Y."/>
            <person name="Schmutz J."/>
            <person name="Saski C."/>
            <person name="Vermerris W."/>
            <person name="Kresovich S."/>
        </authorList>
    </citation>
    <scope>NUCLEOTIDE SEQUENCE</scope>
</reference>
<feature type="chain" id="PRO_5037126744" description="Protein argonaute N-terminal domain-containing protein" evidence="2">
    <location>
        <begin position="18"/>
        <end position="167"/>
    </location>
</feature>
<dbReference type="EMBL" id="CM027688">
    <property type="protein sequence ID" value="KAG0518010.1"/>
    <property type="molecule type" value="Genomic_DNA"/>
</dbReference>
<reference evidence="4" key="2">
    <citation type="submission" date="2020-10" db="EMBL/GenBank/DDBJ databases">
        <authorList>
            <person name="Cooper E.A."/>
            <person name="Brenton Z.W."/>
            <person name="Flinn B.S."/>
            <person name="Jenkins J."/>
            <person name="Shu S."/>
            <person name="Flowers D."/>
            <person name="Luo F."/>
            <person name="Wang Y."/>
            <person name="Xia P."/>
            <person name="Barry K."/>
            <person name="Daum C."/>
            <person name="Lipzen A."/>
            <person name="Yoshinaga Y."/>
            <person name="Schmutz J."/>
            <person name="Saski C."/>
            <person name="Vermerris W."/>
            <person name="Kresovich S."/>
        </authorList>
    </citation>
    <scope>NUCLEOTIDE SEQUENCE</scope>
</reference>
<feature type="signal peptide" evidence="2">
    <location>
        <begin position="1"/>
        <end position="17"/>
    </location>
</feature>
<proteinExistence type="predicted"/>
<evidence type="ECO:0000313" key="4">
    <source>
        <dbReference type="EMBL" id="KAG0518010.1"/>
    </source>
</evidence>
<accession>A0A921QCU9</accession>
<dbReference type="Pfam" id="PF16486">
    <property type="entry name" value="ArgoN"/>
    <property type="match status" value="1"/>
</dbReference>
<evidence type="ECO:0000313" key="5">
    <source>
        <dbReference type="Proteomes" id="UP000807115"/>
    </source>
</evidence>
<dbReference type="InterPro" id="IPR032474">
    <property type="entry name" value="Argonaute_N"/>
</dbReference>
<comment type="caution">
    <text evidence="4">The sequence shown here is derived from an EMBL/GenBank/DDBJ whole genome shotgun (WGS) entry which is preliminary data.</text>
</comment>
<dbReference type="AlphaFoldDB" id="A0A921QCU9"/>
<protein>
    <recommendedName>
        <fullName evidence="3">Protein argonaute N-terminal domain-containing protein</fullName>
    </recommendedName>
</protein>
<dbReference type="Proteomes" id="UP000807115">
    <property type="component" value="Chromosome 9"/>
</dbReference>
<feature type="domain" description="Protein argonaute N-terminal" evidence="3">
    <location>
        <begin position="53"/>
        <end position="149"/>
    </location>
</feature>
<evidence type="ECO:0000259" key="3">
    <source>
        <dbReference type="Pfam" id="PF16486"/>
    </source>
</evidence>
<organism evidence="4 5">
    <name type="scientific">Sorghum bicolor</name>
    <name type="common">Sorghum</name>
    <name type="synonym">Sorghum vulgare</name>
    <dbReference type="NCBI Taxonomy" id="4558"/>
    <lineage>
        <taxon>Eukaryota</taxon>
        <taxon>Viridiplantae</taxon>
        <taxon>Streptophyta</taxon>
        <taxon>Embryophyta</taxon>
        <taxon>Tracheophyta</taxon>
        <taxon>Spermatophyta</taxon>
        <taxon>Magnoliopsida</taxon>
        <taxon>Liliopsida</taxon>
        <taxon>Poales</taxon>
        <taxon>Poaceae</taxon>
        <taxon>PACMAD clade</taxon>
        <taxon>Panicoideae</taxon>
        <taxon>Andropogonodae</taxon>
        <taxon>Andropogoneae</taxon>
        <taxon>Sorghinae</taxon>
        <taxon>Sorghum</taxon>
    </lineage>
</organism>
<sequence>MLVVLLLNSDVWKGALLGLLPLQLRCCLLESYSQCLHTCLVQGNGFGRKGQLMKLITNHFKFSLMNAEDYFYHYYVNLKYEDDTPVDCKGSGRQVIKKNCSKLMLLNMQIKILHMIEKSLFSIGALPQVKNEFTVVVEDFSTGKTPANDIPGNDSPPGSDRKMVRRP</sequence>
<gene>
    <name evidence="4" type="ORF">BDA96_09G138600</name>
</gene>